<dbReference type="Pfam" id="PF01011">
    <property type="entry name" value="PQQ"/>
    <property type="match status" value="1"/>
</dbReference>
<dbReference type="EMBL" id="JBHUCZ010000003">
    <property type="protein sequence ID" value="MFD1567229.1"/>
    <property type="molecule type" value="Genomic_DNA"/>
</dbReference>
<dbReference type="Gene3D" id="2.140.10.10">
    <property type="entry name" value="Quinoprotein alcohol dehydrogenase-like superfamily"/>
    <property type="match status" value="1"/>
</dbReference>
<feature type="compositionally biased region" description="Low complexity" evidence="4">
    <location>
        <begin position="592"/>
        <end position="613"/>
    </location>
</feature>
<dbReference type="PANTHER" id="PTHR32303">
    <property type="entry name" value="QUINOPROTEIN ALCOHOL DEHYDROGENASE (CYTOCHROME C)"/>
    <property type="match status" value="1"/>
</dbReference>
<dbReference type="SMART" id="SM00564">
    <property type="entry name" value="PQQ"/>
    <property type="match status" value="6"/>
</dbReference>
<dbReference type="Proteomes" id="UP001597139">
    <property type="component" value="Unassembled WGS sequence"/>
</dbReference>
<feature type="compositionally biased region" description="Low complexity" evidence="4">
    <location>
        <begin position="570"/>
        <end position="585"/>
    </location>
</feature>
<dbReference type="PANTHER" id="PTHR32303:SF10">
    <property type="entry name" value="OUTER MEMBRANE PROTEIN ASSEMBLY FACTOR BAMB"/>
    <property type="match status" value="1"/>
</dbReference>
<reference evidence="7 8" key="1">
    <citation type="journal article" date="2019" name="Int. J. Syst. Evol. Microbiol.">
        <title>The Global Catalogue of Microorganisms (GCM) 10K type strain sequencing project: providing services to taxonomists for standard genome sequencing and annotation.</title>
        <authorList>
            <consortium name="The Broad Institute Genomics Platform"/>
            <consortium name="The Broad Institute Genome Sequencing Center for Infectious Disease"/>
            <person name="Wu L."/>
            <person name="Ma J."/>
        </authorList>
    </citation>
    <scope>NUCLEOTIDE SEQUENCE [LARGE SCALE GENOMIC DNA]</scope>
    <source>
        <strain evidence="7 8">CGMCC 1.12859</strain>
    </source>
</reference>
<organism evidence="7 8">
    <name type="scientific">Halolamina litorea</name>
    <dbReference type="NCBI Taxonomy" id="1515593"/>
    <lineage>
        <taxon>Archaea</taxon>
        <taxon>Methanobacteriati</taxon>
        <taxon>Methanobacteriota</taxon>
        <taxon>Stenosarchaea group</taxon>
        <taxon>Halobacteria</taxon>
        <taxon>Halobacteriales</taxon>
        <taxon>Haloferacaceae</taxon>
    </lineage>
</organism>
<dbReference type="InterPro" id="IPR011047">
    <property type="entry name" value="Quinoprotein_ADH-like_sf"/>
</dbReference>
<accession>A0ABD6BRH9</accession>
<dbReference type="GO" id="GO:0016491">
    <property type="term" value="F:oxidoreductase activity"/>
    <property type="evidence" value="ECO:0007669"/>
    <property type="project" value="UniProtKB-KW"/>
</dbReference>
<proteinExistence type="inferred from homology"/>
<protein>
    <submittedName>
        <fullName evidence="7">PQQ-binding-like beta-propeller repeat protein</fullName>
    </submittedName>
</protein>
<evidence type="ECO:0000313" key="8">
    <source>
        <dbReference type="Proteomes" id="UP001597139"/>
    </source>
</evidence>
<evidence type="ECO:0000259" key="6">
    <source>
        <dbReference type="Pfam" id="PF13360"/>
    </source>
</evidence>
<evidence type="ECO:0000259" key="5">
    <source>
        <dbReference type="Pfam" id="PF01011"/>
    </source>
</evidence>
<feature type="domain" description="Pyrrolo-quinoline quinone repeat" evidence="5">
    <location>
        <begin position="47"/>
        <end position="351"/>
    </location>
</feature>
<evidence type="ECO:0000313" key="7">
    <source>
        <dbReference type="EMBL" id="MFD1567229.1"/>
    </source>
</evidence>
<feature type="region of interest" description="Disordered" evidence="4">
    <location>
        <begin position="26"/>
        <end position="45"/>
    </location>
</feature>
<comment type="cofactor">
    <cofactor evidence="1">
        <name>pyrroloquinoline quinone</name>
        <dbReference type="ChEBI" id="CHEBI:58442"/>
    </cofactor>
</comment>
<evidence type="ECO:0000256" key="3">
    <source>
        <dbReference type="ARBA" id="ARBA00023002"/>
    </source>
</evidence>
<comment type="similarity">
    <text evidence="2">Belongs to the bacterial PQQ dehydrogenase family.</text>
</comment>
<gene>
    <name evidence="7" type="ORF">ACFSAU_06965</name>
</gene>
<feature type="domain" description="Pyrrolo-quinoline quinone repeat" evidence="6">
    <location>
        <begin position="448"/>
        <end position="516"/>
    </location>
</feature>
<keyword evidence="3" id="KW-0560">Oxidoreductase</keyword>
<sequence>MAKQDKPDIEETEPIAERLDATFQAEAPGSDVTAEQLAADDDDPTSWLQYNKGYKQRGYSPAARITPENADELTSEFTLTLGGAQQTPIVVPSGEGEDPVMYVPEGQNVTALNARTGDVYWTHKHELVYEPNIVRNQRGLTVWQDKIIYTASDLRLIALNRYTGEELWRTHAVSERQKELMEPSTERLTNSGAPLVYDGVILKGQSGEGGNWSAFMAFDAETGEKLWDYNVIPPEYWIDETWRFGDGAPWTTPSVDPQSGTVFFTTGNPSPQINGVVRPGPNKHSDSLVAVDIETGEEKWTHQFTAHDWWDYDAYLSHVFDMEIDGETRRVVGAKDKTGWTYVVDAETGRLLRRSEPHGQQGAQLPMFALPPASEEEAKEQAPTAMGATDWHPSGYSPETGLYYVDSNDDFWAPYYNPDWEFRPDSLDHSVGGTKAFPIPSEYAERATRVSAIDPDSGEVVWTQSYEAAPFQFAGGNTPTGGNVVFSGASTGTFRVMNAETGEILHEREWNSMRTAPITWDVPSENKQYVAATGGSSEGTVLEVFSVEAEMTEETETPAETETATEEPTEAATETDAATDTATATDAEETTSTEGPGFGAAAAATGVAGAAAAAKKRSDSDDESDEE</sequence>
<feature type="region of interest" description="Disordered" evidence="4">
    <location>
        <begin position="550"/>
        <end position="627"/>
    </location>
</feature>
<name>A0ABD6BRH9_9EURY</name>
<evidence type="ECO:0000256" key="1">
    <source>
        <dbReference type="ARBA" id="ARBA00001931"/>
    </source>
</evidence>
<evidence type="ECO:0000256" key="4">
    <source>
        <dbReference type="SAM" id="MobiDB-lite"/>
    </source>
</evidence>
<dbReference type="InterPro" id="IPR018391">
    <property type="entry name" value="PQQ_b-propeller_rpt"/>
</dbReference>
<feature type="compositionally biased region" description="Acidic residues" evidence="4">
    <location>
        <begin position="550"/>
        <end position="569"/>
    </location>
</feature>
<dbReference type="SUPFAM" id="SSF50998">
    <property type="entry name" value="Quinoprotein alcohol dehydrogenase-like"/>
    <property type="match status" value="1"/>
</dbReference>
<dbReference type="RefSeq" id="WP_379821668.1">
    <property type="nucleotide sequence ID" value="NZ_JBHUCZ010000003.1"/>
</dbReference>
<comment type="caution">
    <text evidence="7">The sequence shown here is derived from an EMBL/GenBank/DDBJ whole genome shotgun (WGS) entry which is preliminary data.</text>
</comment>
<dbReference type="AlphaFoldDB" id="A0ABD6BRH9"/>
<dbReference type="Pfam" id="PF13360">
    <property type="entry name" value="PQQ_2"/>
    <property type="match status" value="1"/>
</dbReference>
<keyword evidence="8" id="KW-1185">Reference proteome</keyword>
<dbReference type="InterPro" id="IPR002372">
    <property type="entry name" value="PQQ_rpt_dom"/>
</dbReference>
<evidence type="ECO:0000256" key="2">
    <source>
        <dbReference type="ARBA" id="ARBA00008156"/>
    </source>
</evidence>